<dbReference type="InterPro" id="IPR036974">
    <property type="entry name" value="PUA_sf"/>
</dbReference>
<evidence type="ECO:0000256" key="2">
    <source>
        <dbReference type="ARBA" id="ARBA00005642"/>
    </source>
</evidence>
<dbReference type="GO" id="GO:0160148">
    <property type="term" value="F:tRNA pseudouridine(55) synthase activity"/>
    <property type="evidence" value="ECO:0007669"/>
    <property type="project" value="UniProtKB-EC"/>
</dbReference>
<comment type="function">
    <text evidence="5">Responsible for synthesis of pseudouridine from uracil-55 in the psi GC loop of transfer RNAs.</text>
</comment>
<dbReference type="SUPFAM" id="SSF55120">
    <property type="entry name" value="Pseudouridine synthase"/>
    <property type="match status" value="1"/>
</dbReference>
<protein>
    <recommendedName>
        <fullName evidence="5">tRNA pseudouridine synthase B</fullName>
        <ecNumber evidence="5">5.4.99.25</ecNumber>
    </recommendedName>
    <alternativeName>
        <fullName evidence="5">tRNA pseudouridine(55) synthase</fullName>
        <shortName evidence="5">Psi55 synthase</shortName>
    </alternativeName>
    <alternativeName>
        <fullName evidence="5">tRNA pseudouridylate synthase</fullName>
    </alternativeName>
    <alternativeName>
        <fullName evidence="5">tRNA-uridine isomerase</fullName>
    </alternativeName>
</protein>
<dbReference type="AlphaFoldDB" id="A0A2A5AU66"/>
<dbReference type="PANTHER" id="PTHR13767">
    <property type="entry name" value="TRNA-PSEUDOURIDINE SYNTHASE"/>
    <property type="match status" value="1"/>
</dbReference>
<feature type="domain" description="Pseudouridine synthase II N-terminal" evidence="6">
    <location>
        <begin position="33"/>
        <end position="181"/>
    </location>
</feature>
<dbReference type="GO" id="GO:0003723">
    <property type="term" value="F:RNA binding"/>
    <property type="evidence" value="ECO:0007669"/>
    <property type="project" value="InterPro"/>
</dbReference>
<dbReference type="EC" id="5.4.99.25" evidence="5"/>
<dbReference type="InterPro" id="IPR014780">
    <property type="entry name" value="tRNA_psdUridine_synth_TruB"/>
</dbReference>
<dbReference type="GO" id="GO:0031119">
    <property type="term" value="P:tRNA pseudouridine synthesis"/>
    <property type="evidence" value="ECO:0007669"/>
    <property type="project" value="UniProtKB-UniRule"/>
</dbReference>
<dbReference type="NCBIfam" id="TIGR00431">
    <property type="entry name" value="TruB"/>
    <property type="match status" value="1"/>
</dbReference>
<evidence type="ECO:0000313" key="9">
    <source>
        <dbReference type="EMBL" id="PCJ22779.1"/>
    </source>
</evidence>
<evidence type="ECO:0000256" key="1">
    <source>
        <dbReference type="ARBA" id="ARBA00000385"/>
    </source>
</evidence>
<dbReference type="Pfam" id="PF16198">
    <property type="entry name" value="TruB_C_2"/>
    <property type="match status" value="1"/>
</dbReference>
<reference evidence="10" key="1">
    <citation type="submission" date="2017-08" db="EMBL/GenBank/DDBJ databases">
        <title>A dynamic microbial community with high functional redundancy inhabits the cold, oxic subseafloor aquifer.</title>
        <authorList>
            <person name="Tully B.J."/>
            <person name="Wheat C.G."/>
            <person name="Glazer B.T."/>
            <person name="Huber J.A."/>
        </authorList>
    </citation>
    <scope>NUCLEOTIDE SEQUENCE [LARGE SCALE GENOMIC DNA]</scope>
</reference>
<comment type="catalytic activity">
    <reaction evidence="1 5">
        <text>uridine(55) in tRNA = pseudouridine(55) in tRNA</text>
        <dbReference type="Rhea" id="RHEA:42532"/>
        <dbReference type="Rhea" id="RHEA-COMP:10101"/>
        <dbReference type="Rhea" id="RHEA-COMP:10102"/>
        <dbReference type="ChEBI" id="CHEBI:65314"/>
        <dbReference type="ChEBI" id="CHEBI:65315"/>
        <dbReference type="EC" id="5.4.99.25"/>
    </reaction>
</comment>
<keyword evidence="4 5" id="KW-0413">Isomerase</keyword>
<evidence type="ECO:0000259" key="7">
    <source>
        <dbReference type="Pfam" id="PF09157"/>
    </source>
</evidence>
<feature type="active site" description="Nucleophile" evidence="5">
    <location>
        <position position="48"/>
    </location>
</feature>
<dbReference type="InterPro" id="IPR032819">
    <property type="entry name" value="TruB_C"/>
</dbReference>
<keyword evidence="3 5" id="KW-0819">tRNA processing</keyword>
<dbReference type="Gene3D" id="2.30.130.10">
    <property type="entry name" value="PUA domain"/>
    <property type="match status" value="1"/>
</dbReference>
<dbReference type="Gene3D" id="3.30.2350.10">
    <property type="entry name" value="Pseudouridine synthase"/>
    <property type="match status" value="1"/>
</dbReference>
<name>A0A2A5AU66_9GAMM</name>
<feature type="domain" description="tRNA pseudouridylate synthase B C-terminal" evidence="8">
    <location>
        <begin position="182"/>
        <end position="243"/>
    </location>
</feature>
<dbReference type="PANTHER" id="PTHR13767:SF2">
    <property type="entry name" value="PSEUDOURIDYLATE SYNTHASE TRUB1"/>
    <property type="match status" value="1"/>
</dbReference>
<dbReference type="InterPro" id="IPR015240">
    <property type="entry name" value="tRNA_sdUridine_synth_fam1_C"/>
</dbReference>
<evidence type="ECO:0000256" key="4">
    <source>
        <dbReference type="ARBA" id="ARBA00023235"/>
    </source>
</evidence>
<evidence type="ECO:0000256" key="5">
    <source>
        <dbReference type="HAMAP-Rule" id="MF_01080"/>
    </source>
</evidence>
<dbReference type="SUPFAM" id="SSF88697">
    <property type="entry name" value="PUA domain-like"/>
    <property type="match status" value="1"/>
</dbReference>
<dbReference type="EMBL" id="NVVJ01000051">
    <property type="protein sequence ID" value="PCJ22779.1"/>
    <property type="molecule type" value="Genomic_DNA"/>
</dbReference>
<proteinExistence type="inferred from homology"/>
<sequence length="304" mass="33358">MGKRRTKGRNINGIIVLDKARGLSSNGALQEIKRLFDANKAGHTGSLDPLATGVLPLCFGEATKVSQFLLNSDKKYRTRIKLGIRTDSGDSEGAIISQCSDLVVSKKDIEKALHNFEGEIDQIPPMYSALKVNGVPLYKLARKGVIIEREPRRVTVYSIELTEFSGDELELEIACSKGTYIRTIADDLGQLLGCGAHVIALRRTQAGIFTEEDCVNLQSLEAEKEASGFEKIDQHLIPMDEAISDLPEVVLPSITANCIKNGQPVIVRHLPEEGLVRLYDEETFIGIGCINDDGMVAPRRLINN</sequence>
<dbReference type="CDD" id="cd02573">
    <property type="entry name" value="PseudoU_synth_EcTruB"/>
    <property type="match status" value="1"/>
</dbReference>
<evidence type="ECO:0000256" key="3">
    <source>
        <dbReference type="ARBA" id="ARBA00022694"/>
    </source>
</evidence>
<comment type="caution">
    <text evidence="9">The sequence shown here is derived from an EMBL/GenBank/DDBJ whole genome shotgun (WGS) entry which is preliminary data.</text>
</comment>
<accession>A0A2A5AU66</accession>
<evidence type="ECO:0000259" key="8">
    <source>
        <dbReference type="Pfam" id="PF16198"/>
    </source>
</evidence>
<organism evidence="9 10">
    <name type="scientific">SAR86 cluster bacterium</name>
    <dbReference type="NCBI Taxonomy" id="2030880"/>
    <lineage>
        <taxon>Bacteria</taxon>
        <taxon>Pseudomonadati</taxon>
        <taxon>Pseudomonadota</taxon>
        <taxon>Gammaproteobacteria</taxon>
        <taxon>SAR86 cluster</taxon>
    </lineage>
</organism>
<dbReference type="InterPro" id="IPR015947">
    <property type="entry name" value="PUA-like_sf"/>
</dbReference>
<comment type="similarity">
    <text evidence="2 5">Belongs to the pseudouridine synthase TruB family. Type 1 subfamily.</text>
</comment>
<dbReference type="GO" id="GO:1990481">
    <property type="term" value="P:mRNA pseudouridine synthesis"/>
    <property type="evidence" value="ECO:0007669"/>
    <property type="project" value="TreeGrafter"/>
</dbReference>
<gene>
    <name evidence="5" type="primary">truB</name>
    <name evidence="9" type="ORF">COA96_13525</name>
</gene>
<evidence type="ECO:0000313" key="10">
    <source>
        <dbReference type="Proteomes" id="UP000218327"/>
    </source>
</evidence>
<dbReference type="InterPro" id="IPR020103">
    <property type="entry name" value="PsdUridine_synth_cat_dom_sf"/>
</dbReference>
<evidence type="ECO:0000259" key="6">
    <source>
        <dbReference type="Pfam" id="PF01509"/>
    </source>
</evidence>
<dbReference type="Pfam" id="PF01509">
    <property type="entry name" value="TruB_N"/>
    <property type="match status" value="1"/>
</dbReference>
<dbReference type="Proteomes" id="UP000218327">
    <property type="component" value="Unassembled WGS sequence"/>
</dbReference>
<dbReference type="InterPro" id="IPR002501">
    <property type="entry name" value="PsdUridine_synth_N"/>
</dbReference>
<feature type="domain" description="tRNA pseudouridine synthase II TruB subfamily 1 C-terminal" evidence="7">
    <location>
        <begin position="247"/>
        <end position="302"/>
    </location>
</feature>
<dbReference type="HAMAP" id="MF_01080">
    <property type="entry name" value="TruB_bact"/>
    <property type="match status" value="1"/>
</dbReference>
<dbReference type="CDD" id="cd21152">
    <property type="entry name" value="PUA_TruB_bacterial"/>
    <property type="match status" value="1"/>
</dbReference>
<dbReference type="Pfam" id="PF09157">
    <property type="entry name" value="TruB-C_2"/>
    <property type="match status" value="1"/>
</dbReference>